<name>A0AA40G4G4_9HYME</name>
<proteinExistence type="predicted"/>
<protein>
    <submittedName>
        <fullName evidence="2">Uncharacterized protein</fullName>
    </submittedName>
</protein>
<sequence length="114" mass="13068">MKMNKSRIFQSLKNTILSSTWSKFKPIIKHIPKITEAKINEERSNSPSRSRIKKSIKVSTEPDLETTEQDTPLHILKSTYFPMLLDLNLSKNSNRISRPEVSQSFSKNTNAPPP</sequence>
<feature type="region of interest" description="Disordered" evidence="1">
    <location>
        <begin position="95"/>
        <end position="114"/>
    </location>
</feature>
<feature type="region of interest" description="Disordered" evidence="1">
    <location>
        <begin position="38"/>
        <end position="69"/>
    </location>
</feature>
<accession>A0AA40G4G4</accession>
<gene>
    <name evidence="2" type="ORF">K0M31_018656</name>
</gene>
<evidence type="ECO:0000313" key="2">
    <source>
        <dbReference type="EMBL" id="KAK1130529.1"/>
    </source>
</evidence>
<organism evidence="2 3">
    <name type="scientific">Melipona bicolor</name>
    <dbReference type="NCBI Taxonomy" id="60889"/>
    <lineage>
        <taxon>Eukaryota</taxon>
        <taxon>Metazoa</taxon>
        <taxon>Ecdysozoa</taxon>
        <taxon>Arthropoda</taxon>
        <taxon>Hexapoda</taxon>
        <taxon>Insecta</taxon>
        <taxon>Pterygota</taxon>
        <taxon>Neoptera</taxon>
        <taxon>Endopterygota</taxon>
        <taxon>Hymenoptera</taxon>
        <taxon>Apocrita</taxon>
        <taxon>Aculeata</taxon>
        <taxon>Apoidea</taxon>
        <taxon>Anthophila</taxon>
        <taxon>Apidae</taxon>
        <taxon>Melipona</taxon>
    </lineage>
</organism>
<dbReference type="EMBL" id="JAHYIQ010000007">
    <property type="protein sequence ID" value="KAK1130529.1"/>
    <property type="molecule type" value="Genomic_DNA"/>
</dbReference>
<comment type="caution">
    <text evidence="2">The sequence shown here is derived from an EMBL/GenBank/DDBJ whole genome shotgun (WGS) entry which is preliminary data.</text>
</comment>
<dbReference type="AlphaFoldDB" id="A0AA40G4G4"/>
<dbReference type="Proteomes" id="UP001177670">
    <property type="component" value="Unassembled WGS sequence"/>
</dbReference>
<reference evidence="2" key="1">
    <citation type="submission" date="2021-10" db="EMBL/GenBank/DDBJ databases">
        <title>Melipona bicolor Genome sequencing and assembly.</title>
        <authorList>
            <person name="Araujo N.S."/>
            <person name="Arias M.C."/>
        </authorList>
    </citation>
    <scope>NUCLEOTIDE SEQUENCE</scope>
    <source>
        <strain evidence="2">USP_2M_L1-L4_2017</strain>
        <tissue evidence="2">Whole body</tissue>
    </source>
</reference>
<evidence type="ECO:0000256" key="1">
    <source>
        <dbReference type="SAM" id="MobiDB-lite"/>
    </source>
</evidence>
<evidence type="ECO:0000313" key="3">
    <source>
        <dbReference type="Proteomes" id="UP001177670"/>
    </source>
</evidence>
<keyword evidence="3" id="KW-1185">Reference proteome</keyword>